<evidence type="ECO:0000259" key="8">
    <source>
        <dbReference type="PROSITE" id="PS50850"/>
    </source>
</evidence>
<reference evidence="10" key="1">
    <citation type="journal article" date="2013" name="Genome Announc.">
        <title>Draft Genome Sequence of the Dimorphic Prosthecate Bacterium Brevundimonas abyssalis TAR-001T.</title>
        <authorList>
            <person name="Tsubouchi T."/>
            <person name="Nishi S."/>
            <person name="Usui K."/>
            <person name="Shimane Y."/>
            <person name="Takaki Y."/>
            <person name="Maruyama T."/>
            <person name="Hatada Y."/>
        </authorList>
    </citation>
    <scope>NUCLEOTIDE SEQUENCE [LARGE SCALE GENOMIC DNA]</scope>
    <source>
        <strain evidence="10">TAR-001</strain>
    </source>
</reference>
<dbReference type="GO" id="GO:0022857">
    <property type="term" value="F:transmembrane transporter activity"/>
    <property type="evidence" value="ECO:0007669"/>
    <property type="project" value="InterPro"/>
</dbReference>
<comment type="caution">
    <text evidence="9">The sequence shown here is derived from an EMBL/GenBank/DDBJ whole genome shotgun (WGS) entry which is preliminary data.</text>
</comment>
<feature type="domain" description="Major facilitator superfamily (MFS) profile" evidence="8">
    <location>
        <begin position="23"/>
        <end position="505"/>
    </location>
</feature>
<feature type="transmembrane region" description="Helical" evidence="7">
    <location>
        <begin position="180"/>
        <end position="199"/>
    </location>
</feature>
<dbReference type="EMBL" id="BATC01000004">
    <property type="protein sequence ID" value="GAD58176.1"/>
    <property type="molecule type" value="Genomic_DNA"/>
</dbReference>
<keyword evidence="10" id="KW-1185">Reference proteome</keyword>
<feature type="transmembrane region" description="Helical" evidence="7">
    <location>
        <begin position="114"/>
        <end position="139"/>
    </location>
</feature>
<evidence type="ECO:0000313" key="10">
    <source>
        <dbReference type="Proteomes" id="UP000016569"/>
    </source>
</evidence>
<dbReference type="InterPro" id="IPR020846">
    <property type="entry name" value="MFS_dom"/>
</dbReference>
<dbReference type="Gene3D" id="1.20.1720.10">
    <property type="entry name" value="Multidrug resistance protein D"/>
    <property type="match status" value="1"/>
</dbReference>
<feature type="transmembrane region" description="Helical" evidence="7">
    <location>
        <begin position="211"/>
        <end position="228"/>
    </location>
</feature>
<dbReference type="Proteomes" id="UP000016569">
    <property type="component" value="Unassembled WGS sequence"/>
</dbReference>
<organism evidence="9 10">
    <name type="scientific">Brevundimonas abyssalis TAR-001</name>
    <dbReference type="NCBI Taxonomy" id="1391729"/>
    <lineage>
        <taxon>Bacteria</taxon>
        <taxon>Pseudomonadati</taxon>
        <taxon>Pseudomonadota</taxon>
        <taxon>Alphaproteobacteria</taxon>
        <taxon>Caulobacterales</taxon>
        <taxon>Caulobacteraceae</taxon>
        <taxon>Brevundimonas</taxon>
    </lineage>
</organism>
<feature type="transmembrane region" description="Helical" evidence="7">
    <location>
        <begin position="151"/>
        <end position="174"/>
    </location>
</feature>
<feature type="transmembrane region" description="Helical" evidence="7">
    <location>
        <begin position="21"/>
        <end position="45"/>
    </location>
</feature>
<feature type="transmembrane region" description="Helical" evidence="7">
    <location>
        <begin position="57"/>
        <end position="77"/>
    </location>
</feature>
<keyword evidence="4 7" id="KW-0812">Transmembrane</keyword>
<keyword evidence="3" id="KW-1003">Cell membrane</keyword>
<dbReference type="Pfam" id="PF07690">
    <property type="entry name" value="MFS_1"/>
    <property type="match status" value="1"/>
</dbReference>
<keyword evidence="6 7" id="KW-0472">Membrane</keyword>
<feature type="transmembrane region" description="Helical" evidence="7">
    <location>
        <begin position="234"/>
        <end position="257"/>
    </location>
</feature>
<keyword evidence="2" id="KW-0813">Transport</keyword>
<evidence type="ECO:0000256" key="2">
    <source>
        <dbReference type="ARBA" id="ARBA00022448"/>
    </source>
</evidence>
<dbReference type="PANTHER" id="PTHR42718">
    <property type="entry name" value="MAJOR FACILITATOR SUPERFAMILY MULTIDRUG TRANSPORTER MFSC"/>
    <property type="match status" value="1"/>
</dbReference>
<feature type="transmembrane region" description="Helical" evidence="7">
    <location>
        <begin position="481"/>
        <end position="505"/>
    </location>
</feature>
<evidence type="ECO:0000256" key="5">
    <source>
        <dbReference type="ARBA" id="ARBA00022989"/>
    </source>
</evidence>
<evidence type="ECO:0000256" key="3">
    <source>
        <dbReference type="ARBA" id="ARBA00022475"/>
    </source>
</evidence>
<gene>
    <name evidence="9" type="ORF">MBEBAB_0426</name>
</gene>
<comment type="subcellular location">
    <subcellularLocation>
        <location evidence="1">Cell membrane</location>
        <topology evidence="1">Multi-pass membrane protein</topology>
    </subcellularLocation>
</comment>
<evidence type="ECO:0000256" key="4">
    <source>
        <dbReference type="ARBA" id="ARBA00022692"/>
    </source>
</evidence>
<feature type="transmembrane region" description="Helical" evidence="7">
    <location>
        <begin position="343"/>
        <end position="361"/>
    </location>
</feature>
<dbReference type="PANTHER" id="PTHR42718:SF47">
    <property type="entry name" value="METHYL VIOLOGEN RESISTANCE PROTEIN SMVA"/>
    <property type="match status" value="1"/>
</dbReference>
<proteinExistence type="predicted"/>
<evidence type="ECO:0000313" key="9">
    <source>
        <dbReference type="EMBL" id="GAD58176.1"/>
    </source>
</evidence>
<dbReference type="InterPro" id="IPR036259">
    <property type="entry name" value="MFS_trans_sf"/>
</dbReference>
<dbReference type="InterPro" id="IPR011701">
    <property type="entry name" value="MFS"/>
</dbReference>
<dbReference type="PRINTS" id="PR01036">
    <property type="entry name" value="TCRTETB"/>
</dbReference>
<feature type="transmembrane region" description="Helical" evidence="7">
    <location>
        <begin position="311"/>
        <end position="336"/>
    </location>
</feature>
<feature type="transmembrane region" description="Helical" evidence="7">
    <location>
        <begin position="89"/>
        <end position="108"/>
    </location>
</feature>
<feature type="transmembrane region" description="Helical" evidence="7">
    <location>
        <begin position="367"/>
        <end position="393"/>
    </location>
</feature>
<name>A0A8E0KHB4_9CAUL</name>
<dbReference type="SUPFAM" id="SSF103473">
    <property type="entry name" value="MFS general substrate transporter"/>
    <property type="match status" value="1"/>
</dbReference>
<dbReference type="PROSITE" id="PS50850">
    <property type="entry name" value="MFS"/>
    <property type="match status" value="1"/>
</dbReference>
<protein>
    <submittedName>
        <fullName evidence="9">Major facilitator superfamily MFS_1</fullName>
    </submittedName>
</protein>
<evidence type="ECO:0000256" key="7">
    <source>
        <dbReference type="SAM" id="Phobius"/>
    </source>
</evidence>
<dbReference type="CDD" id="cd17321">
    <property type="entry name" value="MFS_MMR_MDR_like"/>
    <property type="match status" value="1"/>
</dbReference>
<dbReference type="GO" id="GO:0005886">
    <property type="term" value="C:plasma membrane"/>
    <property type="evidence" value="ECO:0007669"/>
    <property type="project" value="UniProtKB-SubCell"/>
</dbReference>
<sequence length="530" mass="55064">MRYTVPDPEDAQDVQATRRRWFALAALVLPVLLVSMDLSVLYLAVPHISADLTPSSSQMLWILDIYGFVLAGLLIVMGSLGDRIGRRRLLLAGASLFGVASLLAAFAPSPEFLIAARALMGVGGATLMPSTLALIRNVFHDPEERTRAIGLWTAAFAGGGVLGPVVGGVLLSYFDWGSVFLINVPVIVILLAIAPKLVPEHRNDEQGGFDLLGAALSLAAVLAFVYALKKGAEAGIWSATSGSFLLLSLILSLGFLVQQRSARQPLIDFTLFRRRKFVAGILAVTLGMLALTGPTMYLAQYLQLVLSMSPLAAALWMVPLTLASMAGAMVATIVVARWGLPRTLFVGFSLAAGGLTVTATTPPQDGLAVVLIGGSLLGAGVTTIMSLSTDVVVAAAPIERAGAASALSETGSELGAALGIALTGTLGTVIYRTSLSLPTELPEALQEAAAQTLGAAISVSDTLTGPAADALRLSARQAFTAGFTTAAAVGAIMMVVLALLVPWLMRPSPSKRELHSTVAIEATTKISAKE</sequence>
<evidence type="ECO:0000256" key="1">
    <source>
        <dbReference type="ARBA" id="ARBA00004651"/>
    </source>
</evidence>
<keyword evidence="5 7" id="KW-1133">Transmembrane helix</keyword>
<dbReference type="Gene3D" id="1.20.1250.20">
    <property type="entry name" value="MFS general substrate transporter like domains"/>
    <property type="match status" value="1"/>
</dbReference>
<evidence type="ECO:0000256" key="6">
    <source>
        <dbReference type="ARBA" id="ARBA00023136"/>
    </source>
</evidence>
<feature type="transmembrane region" description="Helical" evidence="7">
    <location>
        <begin position="277"/>
        <end position="299"/>
    </location>
</feature>
<dbReference type="AlphaFoldDB" id="A0A8E0KHB4"/>
<accession>A0A8E0KHB4</accession>